<dbReference type="CDD" id="cd10017">
    <property type="entry name" value="B3_DNA"/>
    <property type="match status" value="1"/>
</dbReference>
<dbReference type="InterPro" id="IPR003340">
    <property type="entry name" value="B3_DNA-bd"/>
</dbReference>
<evidence type="ECO:0000256" key="5">
    <source>
        <dbReference type="ARBA" id="ARBA00023242"/>
    </source>
</evidence>
<evidence type="ECO:0000256" key="4">
    <source>
        <dbReference type="ARBA" id="ARBA00023163"/>
    </source>
</evidence>
<keyword evidence="5" id="KW-0539">Nucleus</keyword>
<dbReference type="GO" id="GO:0005634">
    <property type="term" value="C:nucleus"/>
    <property type="evidence" value="ECO:0007669"/>
    <property type="project" value="UniProtKB-SubCell"/>
</dbReference>
<name>A0A2C9V5K0_MANES</name>
<evidence type="ECO:0000256" key="2">
    <source>
        <dbReference type="ARBA" id="ARBA00023015"/>
    </source>
</evidence>
<dbReference type="GO" id="GO:0003677">
    <property type="term" value="F:DNA binding"/>
    <property type="evidence" value="ECO:0007669"/>
    <property type="project" value="UniProtKB-KW"/>
</dbReference>
<reference evidence="7" key="1">
    <citation type="journal article" date="2016" name="Nat. Biotechnol.">
        <title>Sequencing wild and cultivated cassava and related species reveals extensive interspecific hybridization and genetic diversity.</title>
        <authorList>
            <person name="Bredeson J.V."/>
            <person name="Lyons J.B."/>
            <person name="Prochnik S.E."/>
            <person name="Wu G.A."/>
            <person name="Ha C.M."/>
            <person name="Edsinger-Gonzales E."/>
            <person name="Grimwood J."/>
            <person name="Schmutz J."/>
            <person name="Rabbi I.Y."/>
            <person name="Egesi C."/>
            <person name="Nauluvula P."/>
            <person name="Lebot V."/>
            <person name="Ndunguru J."/>
            <person name="Mkamilo G."/>
            <person name="Bart R.S."/>
            <person name="Setter T.L."/>
            <person name="Gleadow R.M."/>
            <person name="Kulakow P."/>
            <person name="Ferguson M.E."/>
            <person name="Rounsley S."/>
            <person name="Rokhsar D.S."/>
        </authorList>
    </citation>
    <scope>NUCLEOTIDE SEQUENCE [LARGE SCALE GENOMIC DNA]</scope>
    <source>
        <strain evidence="7">cv. AM560-2</strain>
    </source>
</reference>
<comment type="caution">
    <text evidence="6">The sequence shown here is derived from an EMBL/GenBank/DDBJ whole genome shotgun (WGS) entry which is preliminary data.</text>
</comment>
<evidence type="ECO:0008006" key="8">
    <source>
        <dbReference type="Google" id="ProtNLM"/>
    </source>
</evidence>
<protein>
    <recommendedName>
        <fullName evidence="8">TF-B3 domain-containing protein</fullName>
    </recommendedName>
</protein>
<gene>
    <name evidence="6" type="ORF">MANES_10G120000v8</name>
</gene>
<keyword evidence="7" id="KW-1185">Reference proteome</keyword>
<evidence type="ECO:0000256" key="1">
    <source>
        <dbReference type="ARBA" id="ARBA00004123"/>
    </source>
</evidence>
<organism evidence="6 7">
    <name type="scientific">Manihot esculenta</name>
    <name type="common">Cassava</name>
    <name type="synonym">Jatropha manihot</name>
    <dbReference type="NCBI Taxonomy" id="3983"/>
    <lineage>
        <taxon>Eukaryota</taxon>
        <taxon>Viridiplantae</taxon>
        <taxon>Streptophyta</taxon>
        <taxon>Embryophyta</taxon>
        <taxon>Tracheophyta</taxon>
        <taxon>Spermatophyta</taxon>
        <taxon>Magnoliopsida</taxon>
        <taxon>eudicotyledons</taxon>
        <taxon>Gunneridae</taxon>
        <taxon>Pentapetalae</taxon>
        <taxon>rosids</taxon>
        <taxon>fabids</taxon>
        <taxon>Malpighiales</taxon>
        <taxon>Euphorbiaceae</taxon>
        <taxon>Crotonoideae</taxon>
        <taxon>Manihoteae</taxon>
        <taxon>Manihot</taxon>
    </lineage>
</organism>
<keyword evidence="2" id="KW-0805">Transcription regulation</keyword>
<evidence type="ECO:0000313" key="6">
    <source>
        <dbReference type="EMBL" id="OAY39767.1"/>
    </source>
</evidence>
<proteinExistence type="predicted"/>
<evidence type="ECO:0000313" key="7">
    <source>
        <dbReference type="Proteomes" id="UP000091857"/>
    </source>
</evidence>
<comment type="subcellular location">
    <subcellularLocation>
        <location evidence="1">Nucleus</location>
    </subcellularLocation>
</comment>
<accession>A0A2C9V5K0</accession>
<dbReference type="Proteomes" id="UP000091857">
    <property type="component" value="Chromosome 10"/>
</dbReference>
<dbReference type="InterPro" id="IPR015300">
    <property type="entry name" value="DNA-bd_pseudobarrel_sf"/>
</dbReference>
<sequence length="121" mass="14007">MSSSTPSDHSSSSLPIFCKSLTIVDVEKKLSVPTKALKHLPSFGDNHHLYIEAMDDRGYFWSFQCSIRRNGHPKPTLSSRTWLPFVRYRNLTVGDTIKLYKEYDHFTGVNYKIQVDIIRKN</sequence>
<dbReference type="SUPFAM" id="SSF101936">
    <property type="entry name" value="DNA-binding pseudobarrel domain"/>
    <property type="match status" value="1"/>
</dbReference>
<dbReference type="Gene3D" id="2.40.330.10">
    <property type="entry name" value="DNA-binding pseudobarrel domain"/>
    <property type="match status" value="1"/>
</dbReference>
<dbReference type="Gramene" id="Manes.10G120000.1.v8.1">
    <property type="protein sequence ID" value="Manes.10G120000.1.v8.1.CDS.1"/>
    <property type="gene ID" value="Manes.10G120000.v8.1"/>
</dbReference>
<keyword evidence="4" id="KW-0804">Transcription</keyword>
<evidence type="ECO:0000256" key="3">
    <source>
        <dbReference type="ARBA" id="ARBA00023125"/>
    </source>
</evidence>
<dbReference type="EMBL" id="CM004396">
    <property type="protein sequence ID" value="OAY39767.1"/>
    <property type="molecule type" value="Genomic_DNA"/>
</dbReference>
<dbReference type="AlphaFoldDB" id="A0A2C9V5K0"/>
<keyword evidence="3" id="KW-0238">DNA-binding</keyword>